<dbReference type="AlphaFoldDB" id="A0AAD5PCK9"/>
<name>A0AAD5PCK9_9FUNG</name>
<dbReference type="EMBL" id="JAIXMP010000019">
    <property type="protein sequence ID" value="KAI9258175.1"/>
    <property type="molecule type" value="Genomic_DNA"/>
</dbReference>
<proteinExistence type="predicted"/>
<reference evidence="1" key="1">
    <citation type="journal article" date="2022" name="IScience">
        <title>Evolution of zygomycete secretomes and the origins of terrestrial fungal ecologies.</title>
        <authorList>
            <person name="Chang Y."/>
            <person name="Wang Y."/>
            <person name="Mondo S."/>
            <person name="Ahrendt S."/>
            <person name="Andreopoulos W."/>
            <person name="Barry K."/>
            <person name="Beard J."/>
            <person name="Benny G.L."/>
            <person name="Blankenship S."/>
            <person name="Bonito G."/>
            <person name="Cuomo C."/>
            <person name="Desiro A."/>
            <person name="Gervers K.A."/>
            <person name="Hundley H."/>
            <person name="Kuo A."/>
            <person name="LaButti K."/>
            <person name="Lang B.F."/>
            <person name="Lipzen A."/>
            <person name="O'Donnell K."/>
            <person name="Pangilinan J."/>
            <person name="Reynolds N."/>
            <person name="Sandor L."/>
            <person name="Smith M.E."/>
            <person name="Tsang A."/>
            <person name="Grigoriev I.V."/>
            <person name="Stajich J.E."/>
            <person name="Spatafora J.W."/>
        </authorList>
    </citation>
    <scope>NUCLEOTIDE SEQUENCE</scope>
    <source>
        <strain evidence="1">RSA 2281</strain>
    </source>
</reference>
<evidence type="ECO:0000313" key="1">
    <source>
        <dbReference type="EMBL" id="KAI9258175.1"/>
    </source>
</evidence>
<reference evidence="1" key="2">
    <citation type="submission" date="2023-02" db="EMBL/GenBank/DDBJ databases">
        <authorList>
            <consortium name="DOE Joint Genome Institute"/>
            <person name="Mondo S.J."/>
            <person name="Chang Y."/>
            <person name="Wang Y."/>
            <person name="Ahrendt S."/>
            <person name="Andreopoulos W."/>
            <person name="Barry K."/>
            <person name="Beard J."/>
            <person name="Benny G.L."/>
            <person name="Blankenship S."/>
            <person name="Bonito G."/>
            <person name="Cuomo C."/>
            <person name="Desiro A."/>
            <person name="Gervers K.A."/>
            <person name="Hundley H."/>
            <person name="Kuo A."/>
            <person name="LaButti K."/>
            <person name="Lang B.F."/>
            <person name="Lipzen A."/>
            <person name="O'Donnell K."/>
            <person name="Pangilinan J."/>
            <person name="Reynolds N."/>
            <person name="Sandor L."/>
            <person name="Smith M.W."/>
            <person name="Tsang A."/>
            <person name="Grigoriev I.V."/>
            <person name="Stajich J.E."/>
            <person name="Spatafora J.W."/>
        </authorList>
    </citation>
    <scope>NUCLEOTIDE SEQUENCE</scope>
    <source>
        <strain evidence="1">RSA 2281</strain>
    </source>
</reference>
<evidence type="ECO:0000313" key="2">
    <source>
        <dbReference type="Proteomes" id="UP001209540"/>
    </source>
</evidence>
<organism evidence="1 2">
    <name type="scientific">Phascolomyces articulosus</name>
    <dbReference type="NCBI Taxonomy" id="60185"/>
    <lineage>
        <taxon>Eukaryota</taxon>
        <taxon>Fungi</taxon>
        <taxon>Fungi incertae sedis</taxon>
        <taxon>Mucoromycota</taxon>
        <taxon>Mucoromycotina</taxon>
        <taxon>Mucoromycetes</taxon>
        <taxon>Mucorales</taxon>
        <taxon>Lichtheimiaceae</taxon>
        <taxon>Phascolomyces</taxon>
    </lineage>
</organism>
<sequence length="151" mass="17896">MNQELHVFIIRVGSHYHIITQFHIRNSIIKKQDSYSLSIVPSFFFSNSHKESKICFNNNIYSLMCDISNANATDYRNFEHPAVTKIHLCGWYNSRFDPFMALYHFNHMPLLVVCRNSSKYRFVTAAEKRILFAIRTISLKMGYLNHHHCYK</sequence>
<keyword evidence="2" id="KW-1185">Reference proteome</keyword>
<comment type="caution">
    <text evidence="1">The sequence shown here is derived from an EMBL/GenBank/DDBJ whole genome shotgun (WGS) entry which is preliminary data.</text>
</comment>
<dbReference type="Proteomes" id="UP001209540">
    <property type="component" value="Unassembled WGS sequence"/>
</dbReference>
<protein>
    <submittedName>
        <fullName evidence="1">Uncharacterized protein</fullName>
    </submittedName>
</protein>
<gene>
    <name evidence="1" type="ORF">BDA99DRAFT_539184</name>
</gene>
<accession>A0AAD5PCK9</accession>